<keyword evidence="2" id="KW-1185">Reference proteome</keyword>
<dbReference type="AlphaFoldDB" id="A0A4Q7ZMZ2"/>
<dbReference type="EMBL" id="SHKY01000001">
    <property type="protein sequence ID" value="RZU52388.1"/>
    <property type="molecule type" value="Genomic_DNA"/>
</dbReference>
<dbReference type="Proteomes" id="UP000292564">
    <property type="component" value="Unassembled WGS sequence"/>
</dbReference>
<comment type="caution">
    <text evidence="1">The sequence shown here is derived from an EMBL/GenBank/DDBJ whole genome shotgun (WGS) entry which is preliminary data.</text>
</comment>
<name>A0A4Q7ZMZ2_9ACTN</name>
<proteinExistence type="predicted"/>
<protein>
    <submittedName>
        <fullName evidence="1">Uncharacterized protein</fullName>
    </submittedName>
</protein>
<dbReference type="RefSeq" id="WP_130511011.1">
    <property type="nucleotide sequence ID" value="NZ_SHKY01000001.1"/>
</dbReference>
<evidence type="ECO:0000313" key="2">
    <source>
        <dbReference type="Proteomes" id="UP000292564"/>
    </source>
</evidence>
<evidence type="ECO:0000313" key="1">
    <source>
        <dbReference type="EMBL" id="RZU52388.1"/>
    </source>
</evidence>
<sequence>MSEKDKGKDKAGRRSTAARIGGLAAGAVLGAALGGSVAGAEHVGSIGEQFEAAFTPGVAVESHLNSGIVVPGDVN</sequence>
<organism evidence="1 2">
    <name type="scientific">Krasilnikovia cinnamomea</name>
    <dbReference type="NCBI Taxonomy" id="349313"/>
    <lineage>
        <taxon>Bacteria</taxon>
        <taxon>Bacillati</taxon>
        <taxon>Actinomycetota</taxon>
        <taxon>Actinomycetes</taxon>
        <taxon>Micromonosporales</taxon>
        <taxon>Micromonosporaceae</taxon>
        <taxon>Krasilnikovia</taxon>
    </lineage>
</organism>
<accession>A0A4Q7ZMZ2</accession>
<gene>
    <name evidence="1" type="ORF">EV385_4246</name>
</gene>
<reference evidence="1 2" key="1">
    <citation type="submission" date="2019-02" db="EMBL/GenBank/DDBJ databases">
        <title>Sequencing the genomes of 1000 actinobacteria strains.</title>
        <authorList>
            <person name="Klenk H.-P."/>
        </authorList>
    </citation>
    <scope>NUCLEOTIDE SEQUENCE [LARGE SCALE GENOMIC DNA]</scope>
    <source>
        <strain evidence="1 2">DSM 45162</strain>
    </source>
</reference>